<comment type="similarity">
    <text evidence="1">Belongs to the OPI10 family.</text>
</comment>
<dbReference type="GO" id="GO:0005829">
    <property type="term" value="C:cytosol"/>
    <property type="evidence" value="ECO:0007669"/>
    <property type="project" value="TreeGrafter"/>
</dbReference>
<dbReference type="InterPro" id="IPR008493">
    <property type="entry name" value="Hikeshi-like_N"/>
</dbReference>
<dbReference type="InterPro" id="IPR031318">
    <property type="entry name" value="OPI10"/>
</dbReference>
<dbReference type="PANTHER" id="PTHR12925">
    <property type="entry name" value="HIKESHI FAMILY MEMBER"/>
    <property type="match status" value="1"/>
</dbReference>
<dbReference type="Proteomes" id="UP000184063">
    <property type="component" value="Unassembled WGS sequence"/>
</dbReference>
<dbReference type="GO" id="GO:0005634">
    <property type="term" value="C:nucleus"/>
    <property type="evidence" value="ECO:0007669"/>
    <property type="project" value="TreeGrafter"/>
</dbReference>
<evidence type="ECO:0000313" key="5">
    <source>
        <dbReference type="Proteomes" id="UP000184063"/>
    </source>
</evidence>
<dbReference type="AlphaFoldDB" id="A0A1M3U181"/>
<name>A0A1M3U181_ASPLC</name>
<proteinExistence type="inferred from homology"/>
<organism evidence="4 5">
    <name type="scientific">Aspergillus luchuensis (strain CBS 106.47)</name>
    <dbReference type="NCBI Taxonomy" id="1137211"/>
    <lineage>
        <taxon>Eukaryota</taxon>
        <taxon>Fungi</taxon>
        <taxon>Dikarya</taxon>
        <taxon>Ascomycota</taxon>
        <taxon>Pezizomycotina</taxon>
        <taxon>Eurotiomycetes</taxon>
        <taxon>Eurotiomycetidae</taxon>
        <taxon>Eurotiales</taxon>
        <taxon>Aspergillaceae</taxon>
        <taxon>Aspergillus</taxon>
        <taxon>Aspergillus subgen. Circumdati</taxon>
    </lineage>
</organism>
<gene>
    <name evidence="4" type="ORF">ASPFODRAFT_56323</name>
</gene>
<dbReference type="Pfam" id="PF21057">
    <property type="entry name" value="Hikeshi-like_C"/>
    <property type="match status" value="1"/>
</dbReference>
<accession>A0A1M3U181</accession>
<dbReference type="GO" id="GO:0061608">
    <property type="term" value="F:nuclear import signal receptor activity"/>
    <property type="evidence" value="ECO:0007669"/>
    <property type="project" value="TreeGrafter"/>
</dbReference>
<evidence type="ECO:0000259" key="3">
    <source>
        <dbReference type="Pfam" id="PF21057"/>
    </source>
</evidence>
<dbReference type="GO" id="GO:0006606">
    <property type="term" value="P:protein import into nucleus"/>
    <property type="evidence" value="ECO:0007669"/>
    <property type="project" value="TreeGrafter"/>
</dbReference>
<feature type="domain" description="Hikeshi-like N-terminal" evidence="2">
    <location>
        <begin position="5"/>
        <end position="134"/>
    </location>
</feature>
<protein>
    <submittedName>
        <fullName evidence="4">Uncharacterized protein</fullName>
    </submittedName>
</protein>
<reference evidence="5" key="1">
    <citation type="journal article" date="2017" name="Genome Biol.">
        <title>Comparative genomics reveals high biological diversity and specific adaptations in the industrially and medically important fungal genus Aspergillus.</title>
        <authorList>
            <person name="de Vries R.P."/>
            <person name="Riley R."/>
            <person name="Wiebenga A."/>
            <person name="Aguilar-Osorio G."/>
            <person name="Amillis S."/>
            <person name="Uchima C.A."/>
            <person name="Anderluh G."/>
            <person name="Asadollahi M."/>
            <person name="Askin M."/>
            <person name="Barry K."/>
            <person name="Battaglia E."/>
            <person name="Bayram O."/>
            <person name="Benocci T."/>
            <person name="Braus-Stromeyer S.A."/>
            <person name="Caldana C."/>
            <person name="Canovas D."/>
            <person name="Cerqueira G.C."/>
            <person name="Chen F."/>
            <person name="Chen W."/>
            <person name="Choi C."/>
            <person name="Clum A."/>
            <person name="Dos Santos R.A."/>
            <person name="Damasio A.R."/>
            <person name="Diallinas G."/>
            <person name="Emri T."/>
            <person name="Fekete E."/>
            <person name="Flipphi M."/>
            <person name="Freyberg S."/>
            <person name="Gallo A."/>
            <person name="Gournas C."/>
            <person name="Habgood R."/>
            <person name="Hainaut M."/>
            <person name="Harispe M.L."/>
            <person name="Henrissat B."/>
            <person name="Hilden K.S."/>
            <person name="Hope R."/>
            <person name="Hossain A."/>
            <person name="Karabika E."/>
            <person name="Karaffa L."/>
            <person name="Karanyi Z."/>
            <person name="Krasevec N."/>
            <person name="Kuo A."/>
            <person name="Kusch H."/>
            <person name="LaButti K."/>
            <person name="Lagendijk E.L."/>
            <person name="Lapidus A."/>
            <person name="Levasseur A."/>
            <person name="Lindquist E."/>
            <person name="Lipzen A."/>
            <person name="Logrieco A.F."/>
            <person name="MacCabe A."/>
            <person name="Maekelae M.R."/>
            <person name="Malavazi I."/>
            <person name="Melin P."/>
            <person name="Meyer V."/>
            <person name="Mielnichuk N."/>
            <person name="Miskei M."/>
            <person name="Molnar A.P."/>
            <person name="Mule G."/>
            <person name="Ngan C.Y."/>
            <person name="Orejas M."/>
            <person name="Orosz E."/>
            <person name="Ouedraogo J.P."/>
            <person name="Overkamp K.M."/>
            <person name="Park H.-S."/>
            <person name="Perrone G."/>
            <person name="Piumi F."/>
            <person name="Punt P.J."/>
            <person name="Ram A.F."/>
            <person name="Ramon A."/>
            <person name="Rauscher S."/>
            <person name="Record E."/>
            <person name="Riano-Pachon D.M."/>
            <person name="Robert V."/>
            <person name="Roehrig J."/>
            <person name="Ruller R."/>
            <person name="Salamov A."/>
            <person name="Salih N.S."/>
            <person name="Samson R.A."/>
            <person name="Sandor E."/>
            <person name="Sanguinetti M."/>
            <person name="Schuetze T."/>
            <person name="Sepcic K."/>
            <person name="Shelest E."/>
            <person name="Sherlock G."/>
            <person name="Sophianopoulou V."/>
            <person name="Squina F.M."/>
            <person name="Sun H."/>
            <person name="Susca A."/>
            <person name="Todd R.B."/>
            <person name="Tsang A."/>
            <person name="Unkles S.E."/>
            <person name="van de Wiele N."/>
            <person name="van Rossen-Uffink D."/>
            <person name="Oliveira J.V."/>
            <person name="Vesth T.C."/>
            <person name="Visser J."/>
            <person name="Yu J.-H."/>
            <person name="Zhou M."/>
            <person name="Andersen M.R."/>
            <person name="Archer D.B."/>
            <person name="Baker S.E."/>
            <person name="Benoit I."/>
            <person name="Brakhage A.A."/>
            <person name="Braus G.H."/>
            <person name="Fischer R."/>
            <person name="Frisvad J.C."/>
            <person name="Goldman G.H."/>
            <person name="Houbraken J."/>
            <person name="Oakley B."/>
            <person name="Pocsi I."/>
            <person name="Scazzocchio C."/>
            <person name="Seiboth B."/>
            <person name="vanKuyk P.A."/>
            <person name="Wortman J."/>
            <person name="Dyer P.S."/>
            <person name="Grigoriev I.V."/>
        </authorList>
    </citation>
    <scope>NUCLEOTIDE SEQUENCE [LARGE SCALE GENOMIC DNA]</scope>
    <source>
        <strain evidence="5">CBS 106.47</strain>
    </source>
</reference>
<dbReference type="PANTHER" id="PTHR12925:SF0">
    <property type="entry name" value="PROTEIN HIKESHI"/>
    <property type="match status" value="1"/>
</dbReference>
<dbReference type="OrthoDB" id="10248398at2759"/>
<feature type="domain" description="Hikeshi-like C-terminal" evidence="3">
    <location>
        <begin position="161"/>
        <end position="217"/>
    </location>
</feature>
<dbReference type="Pfam" id="PF05603">
    <property type="entry name" value="Hikeshi-like_N"/>
    <property type="match status" value="1"/>
</dbReference>
<evidence type="ECO:0000313" key="4">
    <source>
        <dbReference type="EMBL" id="OJZ92767.1"/>
    </source>
</evidence>
<dbReference type="InterPro" id="IPR048364">
    <property type="entry name" value="Hikeshi-like_C"/>
</dbReference>
<evidence type="ECO:0000259" key="2">
    <source>
        <dbReference type="Pfam" id="PF05603"/>
    </source>
</evidence>
<evidence type="ECO:0000256" key="1">
    <source>
        <dbReference type="ARBA" id="ARBA00006623"/>
    </source>
</evidence>
<dbReference type="VEuPathDB" id="FungiDB:ASPFODRAFT_56323"/>
<dbReference type="EMBL" id="KV878236">
    <property type="protein sequence ID" value="OJZ92767.1"/>
    <property type="molecule type" value="Genomic_DNA"/>
</dbReference>
<sequence>MFSVIIPDHPCLTDIVAVETQPNGQTTKFAFNFPLPPKLTELVVFFLPGTVLPPDTAAAIYIQFPDPNNNAPQFKFIGALANERPSAILKVQAPQIPGLQNGNAMAGAAPMVTLGISLEPVQAVAPQVAALEAEQASGGGGGAGQSLELVRHNRQQKEITTKVLAQRIIGNAFNFLASFASEDPSNRGQETVPLKTFRDWWTKFERKVEMDPTFLEREDPSASGSLYTHRLWSSG</sequence>